<comment type="caution">
    <text evidence="2">The sequence shown here is derived from an EMBL/GenBank/DDBJ whole genome shotgun (WGS) entry which is preliminary data.</text>
</comment>
<dbReference type="OrthoDB" id="10293135at2759"/>
<gene>
    <name evidence="2" type="ORF">AK812_SmicGene10080</name>
</gene>
<evidence type="ECO:0000256" key="1">
    <source>
        <dbReference type="SAM" id="MobiDB-lite"/>
    </source>
</evidence>
<protein>
    <submittedName>
        <fullName evidence="2">Uncharacterized protein</fullName>
    </submittedName>
</protein>
<feature type="region of interest" description="Disordered" evidence="1">
    <location>
        <begin position="62"/>
        <end position="114"/>
    </location>
</feature>
<evidence type="ECO:0000313" key="3">
    <source>
        <dbReference type="Proteomes" id="UP000186817"/>
    </source>
</evidence>
<evidence type="ECO:0000313" key="2">
    <source>
        <dbReference type="EMBL" id="OLQ06610.1"/>
    </source>
</evidence>
<feature type="compositionally biased region" description="Low complexity" evidence="1">
    <location>
        <begin position="84"/>
        <end position="95"/>
    </location>
</feature>
<organism evidence="2 3">
    <name type="scientific">Symbiodinium microadriaticum</name>
    <name type="common">Dinoflagellate</name>
    <name type="synonym">Zooxanthella microadriatica</name>
    <dbReference type="NCBI Taxonomy" id="2951"/>
    <lineage>
        <taxon>Eukaryota</taxon>
        <taxon>Sar</taxon>
        <taxon>Alveolata</taxon>
        <taxon>Dinophyceae</taxon>
        <taxon>Suessiales</taxon>
        <taxon>Symbiodiniaceae</taxon>
        <taxon>Symbiodinium</taxon>
    </lineage>
</organism>
<dbReference type="Proteomes" id="UP000186817">
    <property type="component" value="Unassembled WGS sequence"/>
</dbReference>
<keyword evidence="3" id="KW-1185">Reference proteome</keyword>
<reference evidence="2 3" key="1">
    <citation type="submission" date="2016-02" db="EMBL/GenBank/DDBJ databases">
        <title>Genome analysis of coral dinoflagellate symbionts highlights evolutionary adaptations to a symbiotic lifestyle.</title>
        <authorList>
            <person name="Aranda M."/>
            <person name="Li Y."/>
            <person name="Liew Y.J."/>
            <person name="Baumgarten S."/>
            <person name="Simakov O."/>
            <person name="Wilson M."/>
            <person name="Piel J."/>
            <person name="Ashoor H."/>
            <person name="Bougouffa S."/>
            <person name="Bajic V.B."/>
            <person name="Ryu T."/>
            <person name="Ravasi T."/>
            <person name="Bayer T."/>
            <person name="Micklem G."/>
            <person name="Kim H."/>
            <person name="Bhak J."/>
            <person name="Lajeunesse T.C."/>
            <person name="Voolstra C.R."/>
        </authorList>
    </citation>
    <scope>NUCLEOTIDE SEQUENCE [LARGE SCALE GENOMIC DNA]</scope>
    <source>
        <strain evidence="2 3">CCMP2467</strain>
    </source>
</reference>
<accession>A0A1Q9EGQ5</accession>
<sequence>MTGRSPGAGAQYAYGRFPNKAAAKRVLLKESSEGETAKDIAVKHGWDDIVSILEKALKDIPPHKYAPASEGFDDEPPDALLPQAENEPAAPNPAEGAKVEGGSGTPPPGGEDIRRLDVRCQSGSTRTIIRVAIPGSSTAAQLLRMCWERSKMPGLSVIRDYEGKELSLAQPLREQIGQDVRRLLAEDAFRAGVAAAEDEQLQWWTG</sequence>
<dbReference type="EMBL" id="LSRX01000156">
    <property type="protein sequence ID" value="OLQ06610.1"/>
    <property type="molecule type" value="Genomic_DNA"/>
</dbReference>
<proteinExistence type="predicted"/>
<dbReference type="AlphaFoldDB" id="A0A1Q9EGQ5"/>
<name>A0A1Q9EGQ5_SYMMI</name>